<organism evidence="2 3">
    <name type="scientific">Sphingobium rhizovicinum</name>
    <dbReference type="NCBI Taxonomy" id="432308"/>
    <lineage>
        <taxon>Bacteria</taxon>
        <taxon>Pseudomonadati</taxon>
        <taxon>Pseudomonadota</taxon>
        <taxon>Alphaproteobacteria</taxon>
        <taxon>Sphingomonadales</taxon>
        <taxon>Sphingomonadaceae</taxon>
        <taxon>Sphingobium</taxon>
    </lineage>
</organism>
<feature type="signal peptide" evidence="1">
    <location>
        <begin position="1"/>
        <end position="26"/>
    </location>
</feature>
<name>A0ABV7NEE5_9SPHN</name>
<dbReference type="EMBL" id="JBHRVU010000004">
    <property type="protein sequence ID" value="MFC3441888.1"/>
    <property type="molecule type" value="Genomic_DNA"/>
</dbReference>
<protein>
    <recommendedName>
        <fullName evidence="4">Tetratricopeptide repeat protein</fullName>
    </recommendedName>
</protein>
<evidence type="ECO:0008006" key="4">
    <source>
        <dbReference type="Google" id="ProtNLM"/>
    </source>
</evidence>
<comment type="caution">
    <text evidence="2">The sequence shown here is derived from an EMBL/GenBank/DDBJ whole genome shotgun (WGS) entry which is preliminary data.</text>
</comment>
<keyword evidence="3" id="KW-1185">Reference proteome</keyword>
<evidence type="ECO:0000313" key="3">
    <source>
        <dbReference type="Proteomes" id="UP001595681"/>
    </source>
</evidence>
<accession>A0ABV7NEE5</accession>
<feature type="chain" id="PRO_5045887925" description="Tetratricopeptide repeat protein" evidence="1">
    <location>
        <begin position="27"/>
        <end position="424"/>
    </location>
</feature>
<keyword evidence="1" id="KW-0732">Signal</keyword>
<sequence>MRFVTPVSLALALALTGGAVSAPAFAAKKEEKKAGPKLNVSPDVIKALQAAQKAAEAQDFAGAKAALAEADSKAQSNDDKYQIGAIKLNTSIGAKDAALQGEALTQMLDSGLTPPEQAGQFNAIAADQALQAKNYDLAIQRGQAAVAAGYKAEAVQPTIAQAYFGKAGTTNTSAEPARGFTQQGLTALKAAADAMKAAGQQVPAQWYQIGVGRAEGAKLPDVTEWAKMAYQAEPSGQNLRTLVRLFQRANPNISNRENLDVLRLLGASDGLVVAGDFTEYAEMASKTGIYGEVKSVIDKGRAKGVLNASAGADLYSTAVPKIAGDKGSLGSAEADAQKAANGKIAAATADAYLGYGDYAKAISMFDLAKQKGGVDADEINTRLGIAKTLAGDTAGAKAAFEAVQAGSRKQVAGLWIAYLGTKGA</sequence>
<evidence type="ECO:0000256" key="1">
    <source>
        <dbReference type="SAM" id="SignalP"/>
    </source>
</evidence>
<evidence type="ECO:0000313" key="2">
    <source>
        <dbReference type="EMBL" id="MFC3441888.1"/>
    </source>
</evidence>
<dbReference type="RefSeq" id="WP_380795885.1">
    <property type="nucleotide sequence ID" value="NZ_JBHRVU010000004.1"/>
</dbReference>
<dbReference type="Proteomes" id="UP001595681">
    <property type="component" value="Unassembled WGS sequence"/>
</dbReference>
<gene>
    <name evidence="2" type="ORF">ACFOKF_11985</name>
</gene>
<reference evidence="3" key="1">
    <citation type="journal article" date="2019" name="Int. J. Syst. Evol. Microbiol.">
        <title>The Global Catalogue of Microorganisms (GCM) 10K type strain sequencing project: providing services to taxonomists for standard genome sequencing and annotation.</title>
        <authorList>
            <consortium name="The Broad Institute Genomics Platform"/>
            <consortium name="The Broad Institute Genome Sequencing Center for Infectious Disease"/>
            <person name="Wu L."/>
            <person name="Ma J."/>
        </authorList>
    </citation>
    <scope>NUCLEOTIDE SEQUENCE [LARGE SCALE GENOMIC DNA]</scope>
    <source>
        <strain evidence="3">CCM 7491</strain>
    </source>
</reference>
<proteinExistence type="predicted"/>